<name>A0ABV0KE24_9CYAN</name>
<keyword evidence="1" id="KW-0805">Transcription regulation</keyword>
<feature type="domain" description="HTH luxR-type" evidence="4">
    <location>
        <begin position="19"/>
        <end position="84"/>
    </location>
</feature>
<dbReference type="SMART" id="SM00421">
    <property type="entry name" value="HTH_LUXR"/>
    <property type="match status" value="1"/>
</dbReference>
<protein>
    <submittedName>
        <fullName evidence="5">LuxR C-terminal-related transcriptional regulator</fullName>
    </submittedName>
</protein>
<comment type="caution">
    <text evidence="5">The sequence shown here is derived from an EMBL/GenBank/DDBJ whole genome shotgun (WGS) entry which is preliminary data.</text>
</comment>
<accession>A0ABV0KE24</accession>
<dbReference type="Gene3D" id="1.10.10.10">
    <property type="entry name" value="Winged helix-like DNA-binding domain superfamily/Winged helix DNA-binding domain"/>
    <property type="match status" value="1"/>
</dbReference>
<dbReference type="Proteomes" id="UP001476950">
    <property type="component" value="Unassembled WGS sequence"/>
</dbReference>
<dbReference type="PRINTS" id="PR00038">
    <property type="entry name" value="HTHLUXR"/>
</dbReference>
<evidence type="ECO:0000256" key="1">
    <source>
        <dbReference type="ARBA" id="ARBA00023015"/>
    </source>
</evidence>
<evidence type="ECO:0000256" key="3">
    <source>
        <dbReference type="ARBA" id="ARBA00023163"/>
    </source>
</evidence>
<keyword evidence="2" id="KW-0238">DNA-binding</keyword>
<dbReference type="InterPro" id="IPR000792">
    <property type="entry name" value="Tscrpt_reg_LuxR_C"/>
</dbReference>
<dbReference type="CDD" id="cd06170">
    <property type="entry name" value="LuxR_C_like"/>
    <property type="match status" value="1"/>
</dbReference>
<dbReference type="PROSITE" id="PS00622">
    <property type="entry name" value="HTH_LUXR_1"/>
    <property type="match status" value="1"/>
</dbReference>
<keyword evidence="6" id="KW-1185">Reference proteome</keyword>
<reference evidence="5 6" key="1">
    <citation type="submission" date="2022-04" db="EMBL/GenBank/DDBJ databases">
        <title>Positive selection, recombination, and allopatry shape intraspecific diversity of widespread and dominant cyanobacteria.</title>
        <authorList>
            <person name="Wei J."/>
            <person name="Shu W."/>
            <person name="Hu C."/>
        </authorList>
    </citation>
    <scope>NUCLEOTIDE SEQUENCE [LARGE SCALE GENOMIC DNA]</scope>
    <source>
        <strain evidence="5 6">AS-A4</strain>
    </source>
</reference>
<gene>
    <name evidence="5" type="ORF">NDI38_02710</name>
</gene>
<evidence type="ECO:0000313" key="6">
    <source>
        <dbReference type="Proteomes" id="UP001476950"/>
    </source>
</evidence>
<dbReference type="PANTHER" id="PTHR44688">
    <property type="entry name" value="DNA-BINDING TRANSCRIPTIONAL ACTIVATOR DEVR_DOSR"/>
    <property type="match status" value="1"/>
</dbReference>
<keyword evidence="3" id="KW-0804">Transcription</keyword>
<dbReference type="InterPro" id="IPR036388">
    <property type="entry name" value="WH-like_DNA-bd_sf"/>
</dbReference>
<proteinExistence type="predicted"/>
<evidence type="ECO:0000256" key="2">
    <source>
        <dbReference type="ARBA" id="ARBA00023125"/>
    </source>
</evidence>
<dbReference type="InterPro" id="IPR016032">
    <property type="entry name" value="Sig_transdc_resp-reg_C-effctor"/>
</dbReference>
<dbReference type="EMBL" id="JAMPLM010000002">
    <property type="protein sequence ID" value="MEP1057331.1"/>
    <property type="molecule type" value="Genomic_DNA"/>
</dbReference>
<organism evidence="5 6">
    <name type="scientific">Stenomitos frigidus AS-A4</name>
    <dbReference type="NCBI Taxonomy" id="2933935"/>
    <lineage>
        <taxon>Bacteria</taxon>
        <taxon>Bacillati</taxon>
        <taxon>Cyanobacteriota</taxon>
        <taxon>Cyanophyceae</taxon>
        <taxon>Leptolyngbyales</taxon>
        <taxon>Leptolyngbyaceae</taxon>
        <taxon>Stenomitos</taxon>
    </lineage>
</organism>
<evidence type="ECO:0000313" key="5">
    <source>
        <dbReference type="EMBL" id="MEP1057331.1"/>
    </source>
</evidence>
<dbReference type="PROSITE" id="PS50043">
    <property type="entry name" value="HTH_LUXR_2"/>
    <property type="match status" value="1"/>
</dbReference>
<dbReference type="SUPFAM" id="SSF46894">
    <property type="entry name" value="C-terminal effector domain of the bipartite response regulators"/>
    <property type="match status" value="1"/>
</dbReference>
<dbReference type="RefSeq" id="WP_199321968.1">
    <property type="nucleotide sequence ID" value="NZ_JAMPLM010000002.1"/>
</dbReference>
<dbReference type="Pfam" id="PF00196">
    <property type="entry name" value="GerE"/>
    <property type="match status" value="1"/>
</dbReference>
<dbReference type="PANTHER" id="PTHR44688:SF16">
    <property type="entry name" value="DNA-BINDING TRANSCRIPTIONAL ACTIVATOR DEVR_DOSR"/>
    <property type="match status" value="1"/>
</dbReference>
<evidence type="ECO:0000259" key="4">
    <source>
        <dbReference type="PROSITE" id="PS50043"/>
    </source>
</evidence>
<sequence length="97" mass="10745">MQGQLYAIVRVESSSDSAGAALANLLTEREIQIATLVASGQPNKQIAKQLRISEWTVSTHLRRIFMKLGVDSRAAMVYRCAALIQQLKGQLETMQQL</sequence>